<reference evidence="2 3" key="1">
    <citation type="journal article" date="2020" name="ISME J.">
        <title>Comparative genomics reveals insights into cyanobacterial evolution and habitat adaptation.</title>
        <authorList>
            <person name="Chen M.Y."/>
            <person name="Teng W.K."/>
            <person name="Zhao L."/>
            <person name="Hu C.X."/>
            <person name="Zhou Y.K."/>
            <person name="Han B.P."/>
            <person name="Song L.R."/>
            <person name="Shu W.S."/>
        </authorList>
    </citation>
    <scope>NUCLEOTIDE SEQUENCE [LARGE SCALE GENOMIC DNA]</scope>
    <source>
        <strain evidence="2 3">FACHB-362</strain>
    </source>
</reference>
<feature type="region of interest" description="Disordered" evidence="1">
    <location>
        <begin position="1"/>
        <end position="32"/>
    </location>
</feature>
<sequence length="87" mass="10280">MSRRDRSEEHEGRREERAIALRRNRTSSTSQTAIPSVSYLFESRQGYAIALPPTSQHPFLTNHVHAVSRRDRHEEHEGRRELKTLFR</sequence>
<dbReference type="Proteomes" id="UP000660381">
    <property type="component" value="Unassembled WGS sequence"/>
</dbReference>
<protein>
    <submittedName>
        <fullName evidence="2">Uncharacterized protein</fullName>
    </submittedName>
</protein>
<dbReference type="EMBL" id="JACJTQ010000050">
    <property type="protein sequence ID" value="MBD2694521.1"/>
    <property type="molecule type" value="Genomic_DNA"/>
</dbReference>
<evidence type="ECO:0000313" key="3">
    <source>
        <dbReference type="Proteomes" id="UP000660381"/>
    </source>
</evidence>
<feature type="compositionally biased region" description="Basic and acidic residues" evidence="1">
    <location>
        <begin position="68"/>
        <end position="87"/>
    </location>
</feature>
<feature type="compositionally biased region" description="Basic and acidic residues" evidence="1">
    <location>
        <begin position="1"/>
        <end position="19"/>
    </location>
</feature>
<name>A0ABR8J825_9NOST</name>
<comment type="caution">
    <text evidence="2">The sequence shown here is derived from an EMBL/GenBank/DDBJ whole genome shotgun (WGS) entry which is preliminary data.</text>
</comment>
<accession>A0ABR8J825</accession>
<evidence type="ECO:0000256" key="1">
    <source>
        <dbReference type="SAM" id="MobiDB-lite"/>
    </source>
</evidence>
<gene>
    <name evidence="2" type="ORF">H6G68_22705</name>
</gene>
<dbReference type="RefSeq" id="WP_190908677.1">
    <property type="nucleotide sequence ID" value="NZ_JACJTQ010000050.1"/>
</dbReference>
<proteinExistence type="predicted"/>
<organism evidence="2 3">
    <name type="scientific">Anabaena catenula FACHB-362</name>
    <dbReference type="NCBI Taxonomy" id="2692877"/>
    <lineage>
        <taxon>Bacteria</taxon>
        <taxon>Bacillati</taxon>
        <taxon>Cyanobacteriota</taxon>
        <taxon>Cyanophyceae</taxon>
        <taxon>Nostocales</taxon>
        <taxon>Nostocaceae</taxon>
        <taxon>Anabaena</taxon>
    </lineage>
</organism>
<evidence type="ECO:0000313" key="2">
    <source>
        <dbReference type="EMBL" id="MBD2694521.1"/>
    </source>
</evidence>
<keyword evidence="3" id="KW-1185">Reference proteome</keyword>
<feature type="region of interest" description="Disordered" evidence="1">
    <location>
        <begin position="67"/>
        <end position="87"/>
    </location>
</feature>